<keyword evidence="2" id="KW-1185">Reference proteome</keyword>
<dbReference type="HOGENOM" id="CLU_123836_0_0_5"/>
<organism evidence="1 2">
    <name type="scientific">Maricaulis maris (strain MCS10)</name>
    <name type="common">Caulobacter maris</name>
    <dbReference type="NCBI Taxonomy" id="394221"/>
    <lineage>
        <taxon>Bacteria</taxon>
        <taxon>Pseudomonadati</taxon>
        <taxon>Pseudomonadota</taxon>
        <taxon>Alphaproteobacteria</taxon>
        <taxon>Maricaulales</taxon>
        <taxon>Maricaulaceae</taxon>
        <taxon>Maricaulis</taxon>
    </lineage>
</organism>
<dbReference type="Pfam" id="PF06262">
    <property type="entry name" value="Zincin_1"/>
    <property type="match status" value="1"/>
</dbReference>
<sequence length="132" mass="14597">MVANLLAPNLEDFEALARSAYEALPAEMLRLCDGLEIFIADFADDATLKAVDVDNPFELTGIYMGVDLSQKSLADPSPEPDRVVLFRRPILDEWADHGSITLGELVTHVLIHEIGHHFGLSDDDMHRIEEAG</sequence>
<evidence type="ECO:0000313" key="1">
    <source>
        <dbReference type="EMBL" id="ABI67183.1"/>
    </source>
</evidence>
<dbReference type="eggNOG" id="COG3824">
    <property type="taxonomic scope" value="Bacteria"/>
</dbReference>
<protein>
    <recommendedName>
        <fullName evidence="3">Zn-dependent protease with MMP-like domain</fullName>
    </recommendedName>
</protein>
<reference evidence="1 2" key="1">
    <citation type="submission" date="2006-08" db="EMBL/GenBank/DDBJ databases">
        <title>Complete sequence of Maricaulis maris MCS10.</title>
        <authorList>
            <consortium name="US DOE Joint Genome Institute"/>
            <person name="Copeland A."/>
            <person name="Lucas S."/>
            <person name="Lapidus A."/>
            <person name="Barry K."/>
            <person name="Detter J.C."/>
            <person name="Glavina del Rio T."/>
            <person name="Hammon N."/>
            <person name="Israni S."/>
            <person name="Dalin E."/>
            <person name="Tice H."/>
            <person name="Pitluck S."/>
            <person name="Saunders E."/>
            <person name="Brettin T."/>
            <person name="Bruce D."/>
            <person name="Han C."/>
            <person name="Tapia R."/>
            <person name="Gilna P."/>
            <person name="Schmutz J."/>
            <person name="Larimer F."/>
            <person name="Land M."/>
            <person name="Hauser L."/>
            <person name="Kyrpides N."/>
            <person name="Mikhailova N."/>
            <person name="Viollier P."/>
            <person name="Stephens C."/>
            <person name="Richardson P."/>
        </authorList>
    </citation>
    <scope>NUCLEOTIDE SEQUENCE [LARGE SCALE GENOMIC DNA]</scope>
    <source>
        <strain evidence="1 2">MCS10</strain>
    </source>
</reference>
<evidence type="ECO:0000313" key="2">
    <source>
        <dbReference type="Proteomes" id="UP000001964"/>
    </source>
</evidence>
<dbReference type="Proteomes" id="UP000001964">
    <property type="component" value="Chromosome"/>
</dbReference>
<dbReference type="InterPro" id="IPR010428">
    <property type="entry name" value="Zincin_1"/>
</dbReference>
<dbReference type="CDD" id="cd12952">
    <property type="entry name" value="MMP_ACEL2062"/>
    <property type="match status" value="1"/>
</dbReference>
<gene>
    <name evidence="1" type="ordered locus">Mmar10_2902</name>
</gene>
<dbReference type="Gene3D" id="3.30.2010.20">
    <property type="match status" value="1"/>
</dbReference>
<dbReference type="AlphaFoldDB" id="Q0AKL0"/>
<name>Q0AKL0_MARMM</name>
<evidence type="ECO:0008006" key="3">
    <source>
        <dbReference type="Google" id="ProtNLM"/>
    </source>
</evidence>
<dbReference type="SUPFAM" id="SSF55486">
    <property type="entry name" value="Metalloproteases ('zincins'), catalytic domain"/>
    <property type="match status" value="1"/>
</dbReference>
<dbReference type="InterPro" id="IPR038555">
    <property type="entry name" value="Zincin_1_sf"/>
</dbReference>
<dbReference type="KEGG" id="mmr:Mmar10_2902"/>
<accession>Q0AKL0</accession>
<dbReference type="OrthoDB" id="9806895at2"/>
<dbReference type="EMBL" id="CP000449">
    <property type="protein sequence ID" value="ABI67183.1"/>
    <property type="molecule type" value="Genomic_DNA"/>
</dbReference>
<proteinExistence type="predicted"/>
<dbReference type="RefSeq" id="WP_011644827.1">
    <property type="nucleotide sequence ID" value="NC_008347.1"/>
</dbReference>